<evidence type="ECO:0000313" key="2">
    <source>
        <dbReference type="EMBL" id="CDY53215.1"/>
    </source>
</evidence>
<dbReference type="Gramene" id="CDY53215">
    <property type="protein sequence ID" value="CDY53215"/>
    <property type="gene ID" value="GSBRNA2T00010226001"/>
</dbReference>
<dbReference type="AlphaFoldDB" id="A0A078IQ25"/>
<gene>
    <name evidence="2" type="primary">BnaA02g19530D</name>
    <name evidence="2" type="ORF">GSBRNA2T00010226001</name>
</gene>
<sequence length="71" mass="7887">MAKSKSKKKRNLNSQPSSSQIDNRADLRALVWRGQCDGEHVQAPLLASKSSILTFTDSNFTSFLYQNLSGI</sequence>
<feature type="compositionally biased region" description="Basic residues" evidence="1">
    <location>
        <begin position="1"/>
        <end position="11"/>
    </location>
</feature>
<reference evidence="2 3" key="1">
    <citation type="journal article" date="2014" name="Science">
        <title>Plant genetics. Early allopolyploid evolution in the post-Neolithic Brassica napus oilseed genome.</title>
        <authorList>
            <person name="Chalhoub B."/>
            <person name="Denoeud F."/>
            <person name="Liu S."/>
            <person name="Parkin I.A."/>
            <person name="Tang H."/>
            <person name="Wang X."/>
            <person name="Chiquet J."/>
            <person name="Belcram H."/>
            <person name="Tong C."/>
            <person name="Samans B."/>
            <person name="Correa M."/>
            <person name="Da Silva C."/>
            <person name="Just J."/>
            <person name="Falentin C."/>
            <person name="Koh C.S."/>
            <person name="Le Clainche I."/>
            <person name="Bernard M."/>
            <person name="Bento P."/>
            <person name="Noel B."/>
            <person name="Labadie K."/>
            <person name="Alberti A."/>
            <person name="Charles M."/>
            <person name="Arnaud D."/>
            <person name="Guo H."/>
            <person name="Daviaud C."/>
            <person name="Alamery S."/>
            <person name="Jabbari K."/>
            <person name="Zhao M."/>
            <person name="Edger P.P."/>
            <person name="Chelaifa H."/>
            <person name="Tack D."/>
            <person name="Lassalle G."/>
            <person name="Mestiri I."/>
            <person name="Schnel N."/>
            <person name="Le Paslier M.C."/>
            <person name="Fan G."/>
            <person name="Renault V."/>
            <person name="Bayer P.E."/>
            <person name="Golicz A.A."/>
            <person name="Manoli S."/>
            <person name="Lee T.H."/>
            <person name="Thi V.H."/>
            <person name="Chalabi S."/>
            <person name="Hu Q."/>
            <person name="Fan C."/>
            <person name="Tollenaere R."/>
            <person name="Lu Y."/>
            <person name="Battail C."/>
            <person name="Shen J."/>
            <person name="Sidebottom C.H."/>
            <person name="Wang X."/>
            <person name="Canaguier A."/>
            <person name="Chauveau A."/>
            <person name="Berard A."/>
            <person name="Deniot G."/>
            <person name="Guan M."/>
            <person name="Liu Z."/>
            <person name="Sun F."/>
            <person name="Lim Y.P."/>
            <person name="Lyons E."/>
            <person name="Town C.D."/>
            <person name="Bancroft I."/>
            <person name="Wang X."/>
            <person name="Meng J."/>
            <person name="Ma J."/>
            <person name="Pires J.C."/>
            <person name="King G.J."/>
            <person name="Brunel D."/>
            <person name="Delourme R."/>
            <person name="Renard M."/>
            <person name="Aury J.M."/>
            <person name="Adams K.L."/>
            <person name="Batley J."/>
            <person name="Snowdon R.J."/>
            <person name="Tost J."/>
            <person name="Edwards D."/>
            <person name="Zhou Y."/>
            <person name="Hua W."/>
            <person name="Sharpe A.G."/>
            <person name="Paterson A.H."/>
            <person name="Guan C."/>
            <person name="Wincker P."/>
        </authorList>
    </citation>
    <scope>NUCLEOTIDE SEQUENCE [LARGE SCALE GENOMIC DNA]</scope>
    <source>
        <strain evidence="3">cv. Darmor-bzh</strain>
    </source>
</reference>
<dbReference type="EMBL" id="LK033177">
    <property type="protein sequence ID" value="CDY53215.1"/>
    <property type="molecule type" value="Genomic_DNA"/>
</dbReference>
<feature type="region of interest" description="Disordered" evidence="1">
    <location>
        <begin position="1"/>
        <end position="21"/>
    </location>
</feature>
<keyword evidence="3" id="KW-1185">Reference proteome</keyword>
<protein>
    <submittedName>
        <fullName evidence="2">BnaA02g19530D protein</fullName>
    </submittedName>
</protein>
<feature type="compositionally biased region" description="Polar residues" evidence="1">
    <location>
        <begin position="12"/>
        <end position="21"/>
    </location>
</feature>
<name>A0A078IQ25_BRANA</name>
<evidence type="ECO:0000256" key="1">
    <source>
        <dbReference type="SAM" id="MobiDB-lite"/>
    </source>
</evidence>
<evidence type="ECO:0000313" key="3">
    <source>
        <dbReference type="Proteomes" id="UP000028999"/>
    </source>
</evidence>
<proteinExistence type="predicted"/>
<dbReference type="Proteomes" id="UP000028999">
    <property type="component" value="Unassembled WGS sequence"/>
</dbReference>
<accession>A0A078IQ25</accession>
<dbReference type="PaxDb" id="3708-A0A078IQ25"/>
<organism evidence="2 3">
    <name type="scientific">Brassica napus</name>
    <name type="common">Rape</name>
    <dbReference type="NCBI Taxonomy" id="3708"/>
    <lineage>
        <taxon>Eukaryota</taxon>
        <taxon>Viridiplantae</taxon>
        <taxon>Streptophyta</taxon>
        <taxon>Embryophyta</taxon>
        <taxon>Tracheophyta</taxon>
        <taxon>Spermatophyta</taxon>
        <taxon>Magnoliopsida</taxon>
        <taxon>eudicotyledons</taxon>
        <taxon>Gunneridae</taxon>
        <taxon>Pentapetalae</taxon>
        <taxon>rosids</taxon>
        <taxon>malvids</taxon>
        <taxon>Brassicales</taxon>
        <taxon>Brassicaceae</taxon>
        <taxon>Brassiceae</taxon>
        <taxon>Brassica</taxon>
    </lineage>
</organism>